<dbReference type="NCBIfam" id="TIGR01941">
    <property type="entry name" value="nqrF"/>
    <property type="match status" value="1"/>
</dbReference>
<dbReference type="GO" id="GO:0005886">
    <property type="term" value="C:plasma membrane"/>
    <property type="evidence" value="ECO:0007669"/>
    <property type="project" value="UniProtKB-SubCell"/>
</dbReference>
<dbReference type="FunFam" id="3.40.50.80:FF:000014">
    <property type="entry name" value="Na(+)-translocating NADH-quinone reductase subunit F"/>
    <property type="match status" value="1"/>
</dbReference>
<evidence type="ECO:0000256" key="3">
    <source>
        <dbReference type="ARBA" id="ARBA00004533"/>
    </source>
</evidence>
<evidence type="ECO:0000256" key="9">
    <source>
        <dbReference type="ARBA" id="ARBA00022475"/>
    </source>
</evidence>
<evidence type="ECO:0000256" key="11">
    <source>
        <dbReference type="ARBA" id="ARBA00022630"/>
    </source>
</evidence>
<dbReference type="GO" id="GO:0006814">
    <property type="term" value="P:sodium ion transport"/>
    <property type="evidence" value="ECO:0007669"/>
    <property type="project" value="UniProtKB-UniRule"/>
</dbReference>
<comment type="function">
    <text evidence="2 27">NQR complex catalyzes the reduction of ubiquinone-1 to ubiquinol by two successive reactions, coupled with the transport of Na(+) ions from the cytoplasm to the periplasm. The first step is catalyzed by NqrF, which accepts electrons from NADH and reduces ubiquinone-1 to ubisemiquinone by a one-electron transfer pathway.</text>
</comment>
<dbReference type="AlphaFoldDB" id="A0A7C2TKU1"/>
<keyword evidence="13 27" id="KW-0479">Metal-binding</keyword>
<evidence type="ECO:0000313" key="30">
    <source>
        <dbReference type="EMBL" id="HET98001.1"/>
    </source>
</evidence>
<dbReference type="PANTHER" id="PTHR43644">
    <property type="entry name" value="NA(+)-TRANSLOCATING NADH-QUINONE REDUCTASE SUBUNIT"/>
    <property type="match status" value="1"/>
</dbReference>
<dbReference type="PANTHER" id="PTHR43644:SF1">
    <property type="entry name" value="NAD(P)H-FLAVIN REDUCTASE"/>
    <property type="match status" value="1"/>
</dbReference>
<keyword evidence="27" id="KW-1133">Transmembrane helix</keyword>
<keyword evidence="21 27" id="KW-0830">Ubiquinone</keyword>
<evidence type="ECO:0000256" key="22">
    <source>
        <dbReference type="ARBA" id="ARBA00023136"/>
    </source>
</evidence>
<dbReference type="Proteomes" id="UP000885986">
    <property type="component" value="Unassembled WGS sequence"/>
</dbReference>
<keyword evidence="27" id="KW-0812">Transmembrane</keyword>
<dbReference type="InterPro" id="IPR017927">
    <property type="entry name" value="FAD-bd_FR_type"/>
</dbReference>
<dbReference type="GO" id="GO:0016655">
    <property type="term" value="F:oxidoreductase activity, acting on NAD(P)H, quinone or similar compound as acceptor"/>
    <property type="evidence" value="ECO:0007669"/>
    <property type="project" value="InterPro"/>
</dbReference>
<keyword evidence="18 27" id="KW-0520">NAD</keyword>
<dbReference type="InterPro" id="IPR010205">
    <property type="entry name" value="NqrF"/>
</dbReference>
<sequence length="409" mass="45549">MSEIAVAIISYLVIQLVLVALIVLAKRSLMPGGELAILVNGQKKMSANPGDKLLTALSEQGIYLSSACGGGGSCGQCRVTVNSGGGSILPTERSHINRKEAREGVRLACQVVVKHDLSITVPREMLEAKKWRCVVASNHHIATFIKELVLELPPGEEVDFKPGGFIQIEIPPHVLEFSDFEVDEKFMADWTKFRLFQYKSSVHAPVSRAYSMANYPGEKGILKLNVRLATPPLDDEEVSTVPPGKASSYIFNLKPGDEVTISGPYGDFFIREGEQEMIYVGAGAGMAPLRSHIFELLKGRNCKRKISFWYGGRSLREVFYVDEFKALEREFPNFSFHLSLSRPREEDNWSGHVGHIHKTLYENYLKDHQAPEDVQYYACGPPPMIASLTEMLTELGVERESIFYDDFGG</sequence>
<dbReference type="SUPFAM" id="SSF52343">
    <property type="entry name" value="Ferredoxin reductase-like, C-terminal NADP-linked domain"/>
    <property type="match status" value="1"/>
</dbReference>
<dbReference type="Gene3D" id="3.40.50.80">
    <property type="entry name" value="Nucleotide-binding domain of ferredoxin-NADP reductase (FNR) module"/>
    <property type="match status" value="1"/>
</dbReference>
<keyword evidence="10" id="KW-0997">Cell inner membrane</keyword>
<feature type="domain" description="2Fe-2S ferredoxin-type" evidence="28">
    <location>
        <begin position="33"/>
        <end position="125"/>
    </location>
</feature>
<dbReference type="Pfam" id="PF00970">
    <property type="entry name" value="FAD_binding_6"/>
    <property type="match status" value="1"/>
</dbReference>
<evidence type="ECO:0000256" key="14">
    <source>
        <dbReference type="ARBA" id="ARBA00022827"/>
    </source>
</evidence>
<evidence type="ECO:0000256" key="4">
    <source>
        <dbReference type="ARBA" id="ARBA00005570"/>
    </source>
</evidence>
<keyword evidence="22 27" id="KW-0472">Membrane</keyword>
<evidence type="ECO:0000256" key="19">
    <source>
        <dbReference type="ARBA" id="ARBA00023053"/>
    </source>
</evidence>
<organism evidence="30">
    <name type="scientific">Desulfurivibrio alkaliphilus</name>
    <dbReference type="NCBI Taxonomy" id="427923"/>
    <lineage>
        <taxon>Bacteria</taxon>
        <taxon>Pseudomonadati</taxon>
        <taxon>Thermodesulfobacteriota</taxon>
        <taxon>Desulfobulbia</taxon>
        <taxon>Desulfobulbales</taxon>
        <taxon>Desulfobulbaceae</taxon>
        <taxon>Desulfurivibrio</taxon>
    </lineage>
</organism>
<dbReference type="InterPro" id="IPR008333">
    <property type="entry name" value="Cbr1-like_FAD-bd_dom"/>
</dbReference>
<dbReference type="Pfam" id="PF00111">
    <property type="entry name" value="Fer2"/>
    <property type="match status" value="1"/>
</dbReference>
<evidence type="ECO:0000256" key="10">
    <source>
        <dbReference type="ARBA" id="ARBA00022519"/>
    </source>
</evidence>
<keyword evidence="8 27" id="KW-0813">Transport</keyword>
<proteinExistence type="inferred from homology"/>
<dbReference type="Pfam" id="PF00175">
    <property type="entry name" value="NAD_binding_1"/>
    <property type="match status" value="1"/>
</dbReference>
<dbReference type="Gene3D" id="2.40.30.10">
    <property type="entry name" value="Translation factors"/>
    <property type="match status" value="1"/>
</dbReference>
<keyword evidence="12 27" id="KW-0001">2Fe-2S</keyword>
<name>A0A7C2TKU1_9BACT</name>
<dbReference type="InterPro" id="IPR039261">
    <property type="entry name" value="FNR_nucleotide-bd"/>
</dbReference>
<dbReference type="PROSITE" id="PS51085">
    <property type="entry name" value="2FE2S_FER_2"/>
    <property type="match status" value="1"/>
</dbReference>
<keyword evidence="16 27" id="KW-0408">Iron</keyword>
<dbReference type="InterPro" id="IPR001433">
    <property type="entry name" value="OxRdtase_FAD/NAD-bd"/>
</dbReference>
<evidence type="ECO:0000256" key="18">
    <source>
        <dbReference type="ARBA" id="ARBA00023027"/>
    </source>
</evidence>
<evidence type="ECO:0000256" key="26">
    <source>
        <dbReference type="ARBA" id="ARBA00048891"/>
    </source>
</evidence>
<evidence type="ECO:0000256" key="15">
    <source>
        <dbReference type="ARBA" id="ARBA00022967"/>
    </source>
</evidence>
<evidence type="ECO:0000259" key="28">
    <source>
        <dbReference type="PROSITE" id="PS51085"/>
    </source>
</evidence>
<feature type="transmembrane region" description="Helical" evidence="27">
    <location>
        <begin position="6"/>
        <end position="25"/>
    </location>
</feature>
<evidence type="ECO:0000256" key="5">
    <source>
        <dbReference type="ARBA" id="ARBA00011309"/>
    </source>
</evidence>
<dbReference type="InterPro" id="IPR036010">
    <property type="entry name" value="2Fe-2S_ferredoxin-like_sf"/>
</dbReference>
<comment type="cofactor">
    <cofactor evidence="1 27">
        <name>FAD</name>
        <dbReference type="ChEBI" id="CHEBI:57692"/>
    </cofactor>
</comment>
<evidence type="ECO:0000256" key="23">
    <source>
        <dbReference type="ARBA" id="ARBA00023201"/>
    </source>
</evidence>
<dbReference type="PIRSF" id="PIRSF000044">
    <property type="entry name" value="Cis_Diol_DH_RD"/>
    <property type="match status" value="1"/>
</dbReference>
<evidence type="ECO:0000256" key="6">
    <source>
        <dbReference type="ARBA" id="ARBA00013099"/>
    </source>
</evidence>
<dbReference type="SUPFAM" id="SSF54292">
    <property type="entry name" value="2Fe-2S ferredoxin-like"/>
    <property type="match status" value="1"/>
</dbReference>
<evidence type="ECO:0000256" key="7">
    <source>
        <dbReference type="ARBA" id="ARBA00019729"/>
    </source>
</evidence>
<accession>A0A7C2TKU1</accession>
<evidence type="ECO:0000256" key="1">
    <source>
        <dbReference type="ARBA" id="ARBA00001974"/>
    </source>
</evidence>
<protein>
    <recommendedName>
        <fullName evidence="7 27">Na(+)-translocating NADH-quinone reductase subunit F</fullName>
        <shortName evidence="27">Na(+)-NQR subunit F</shortName>
        <shortName evidence="27">Na(+)-translocating NQR subunit F</shortName>
        <ecNumber evidence="6 27">7.2.1.1</ecNumber>
    </recommendedName>
    <alternativeName>
        <fullName evidence="25 27">NQR complex subunit F</fullName>
    </alternativeName>
    <alternativeName>
        <fullName evidence="24 27">NQR-1 subunit F</fullName>
    </alternativeName>
</protein>
<comment type="similarity">
    <text evidence="4 27">Belongs to the NqrF family.</text>
</comment>
<comment type="cofactor">
    <cofactor evidence="27">
        <name>[2Fe-2S] cluster</name>
        <dbReference type="ChEBI" id="CHEBI:190135"/>
    </cofactor>
    <text evidence="27">Binds 1 [2Fe-2S] cluster.</text>
</comment>
<dbReference type="CDD" id="cd06188">
    <property type="entry name" value="NADH_quinone_reductase"/>
    <property type="match status" value="1"/>
</dbReference>
<evidence type="ECO:0000256" key="17">
    <source>
        <dbReference type="ARBA" id="ARBA00023014"/>
    </source>
</evidence>
<dbReference type="EMBL" id="DSDS01000110">
    <property type="protein sequence ID" value="HET98001.1"/>
    <property type="molecule type" value="Genomic_DNA"/>
</dbReference>
<evidence type="ECO:0000256" key="2">
    <source>
        <dbReference type="ARBA" id="ARBA00002972"/>
    </source>
</evidence>
<evidence type="ECO:0000256" key="20">
    <source>
        <dbReference type="ARBA" id="ARBA00023065"/>
    </source>
</evidence>
<evidence type="ECO:0000256" key="25">
    <source>
        <dbReference type="ARBA" id="ARBA00030787"/>
    </source>
</evidence>
<keyword evidence="20 27" id="KW-0406">Ion transport</keyword>
<feature type="binding site" evidence="27">
    <location>
        <position position="74"/>
    </location>
    <ligand>
        <name>[2Fe-2S] cluster</name>
        <dbReference type="ChEBI" id="CHEBI:190135"/>
    </ligand>
</feature>
<reference evidence="30" key="1">
    <citation type="journal article" date="2020" name="mSystems">
        <title>Genome- and Community-Level Interaction Insights into Carbon Utilization and Element Cycling Functions of Hydrothermarchaeota in Hydrothermal Sediment.</title>
        <authorList>
            <person name="Zhou Z."/>
            <person name="Liu Y."/>
            <person name="Xu W."/>
            <person name="Pan J."/>
            <person name="Luo Z.H."/>
            <person name="Li M."/>
        </authorList>
    </citation>
    <scope>NUCLEOTIDE SEQUENCE [LARGE SCALE GENOMIC DNA]</scope>
    <source>
        <strain evidence="30">SpSt-1224</strain>
    </source>
</reference>
<dbReference type="GO" id="GO:0046872">
    <property type="term" value="F:metal ion binding"/>
    <property type="evidence" value="ECO:0007669"/>
    <property type="project" value="UniProtKB-KW"/>
</dbReference>
<evidence type="ECO:0000256" key="12">
    <source>
        <dbReference type="ARBA" id="ARBA00022714"/>
    </source>
</evidence>
<keyword evidence="11 27" id="KW-0285">Flavoprotein</keyword>
<keyword evidence="23 27" id="KW-0739">Sodium transport</keyword>
<comment type="caution">
    <text evidence="30">The sequence shown here is derived from an EMBL/GenBank/DDBJ whole genome shotgun (WGS) entry which is preliminary data.</text>
</comment>
<comment type="catalytic activity">
    <reaction evidence="26 27">
        <text>a ubiquinone + n Na(+)(in) + NADH + H(+) = a ubiquinol + n Na(+)(out) + NAD(+)</text>
        <dbReference type="Rhea" id="RHEA:47748"/>
        <dbReference type="Rhea" id="RHEA-COMP:9565"/>
        <dbReference type="Rhea" id="RHEA-COMP:9566"/>
        <dbReference type="ChEBI" id="CHEBI:15378"/>
        <dbReference type="ChEBI" id="CHEBI:16389"/>
        <dbReference type="ChEBI" id="CHEBI:17976"/>
        <dbReference type="ChEBI" id="CHEBI:29101"/>
        <dbReference type="ChEBI" id="CHEBI:57540"/>
        <dbReference type="ChEBI" id="CHEBI:57945"/>
        <dbReference type="EC" id="7.2.1.1"/>
    </reaction>
</comment>
<dbReference type="GO" id="GO:0051537">
    <property type="term" value="F:2 iron, 2 sulfur cluster binding"/>
    <property type="evidence" value="ECO:0007669"/>
    <property type="project" value="UniProtKB-KW"/>
</dbReference>
<evidence type="ECO:0000256" key="27">
    <source>
        <dbReference type="HAMAP-Rule" id="MF_00430"/>
    </source>
</evidence>
<feature type="binding site" evidence="27">
    <location>
        <position position="77"/>
    </location>
    <ligand>
        <name>[2Fe-2S] cluster</name>
        <dbReference type="ChEBI" id="CHEBI:190135"/>
    </ligand>
</feature>
<dbReference type="Gene3D" id="3.10.20.30">
    <property type="match status" value="1"/>
</dbReference>
<evidence type="ECO:0000256" key="16">
    <source>
        <dbReference type="ARBA" id="ARBA00023004"/>
    </source>
</evidence>
<comment type="subunit">
    <text evidence="5 27">Composed of six subunits; NqrA, NqrB, NqrC, NqrD, NqrE and NqrF.</text>
</comment>
<evidence type="ECO:0000256" key="13">
    <source>
        <dbReference type="ARBA" id="ARBA00022723"/>
    </source>
</evidence>
<dbReference type="SUPFAM" id="SSF63380">
    <property type="entry name" value="Riboflavin synthase domain-like"/>
    <property type="match status" value="1"/>
</dbReference>
<dbReference type="EC" id="7.2.1.1" evidence="6 27"/>
<feature type="binding site" evidence="27">
    <location>
        <position position="109"/>
    </location>
    <ligand>
        <name>[2Fe-2S] cluster</name>
        <dbReference type="ChEBI" id="CHEBI:190135"/>
    </ligand>
</feature>
<dbReference type="InterPro" id="IPR001041">
    <property type="entry name" value="2Fe-2S_ferredoxin-type"/>
</dbReference>
<dbReference type="InterPro" id="IPR017938">
    <property type="entry name" value="Riboflavin_synthase-like_b-brl"/>
</dbReference>
<dbReference type="PROSITE" id="PS51384">
    <property type="entry name" value="FAD_FR"/>
    <property type="match status" value="1"/>
</dbReference>
<keyword evidence="17 27" id="KW-0411">Iron-sulfur</keyword>
<evidence type="ECO:0000259" key="29">
    <source>
        <dbReference type="PROSITE" id="PS51384"/>
    </source>
</evidence>
<dbReference type="InterPro" id="IPR012675">
    <property type="entry name" value="Beta-grasp_dom_sf"/>
</dbReference>
<evidence type="ECO:0000256" key="24">
    <source>
        <dbReference type="ARBA" id="ARBA00030032"/>
    </source>
</evidence>
<feature type="domain" description="FAD-binding FR-type" evidence="29">
    <location>
        <begin position="128"/>
        <end position="271"/>
    </location>
</feature>
<keyword evidence="19 27" id="KW-0915">Sodium</keyword>
<feature type="binding site" evidence="27">
    <location>
        <position position="68"/>
    </location>
    <ligand>
        <name>[2Fe-2S] cluster</name>
        <dbReference type="ChEBI" id="CHEBI:190135"/>
    </ligand>
</feature>
<dbReference type="GO" id="GO:0009055">
    <property type="term" value="F:electron transfer activity"/>
    <property type="evidence" value="ECO:0007669"/>
    <property type="project" value="UniProtKB-UniRule"/>
</dbReference>
<keyword evidence="15 27" id="KW-1278">Translocase</keyword>
<evidence type="ECO:0000256" key="8">
    <source>
        <dbReference type="ARBA" id="ARBA00022448"/>
    </source>
</evidence>
<comment type="subcellular location">
    <subcellularLocation>
        <location evidence="3">Cell inner membrane</location>
    </subcellularLocation>
    <subcellularLocation>
        <location evidence="27">Cell membrane</location>
        <topology evidence="27">Single-pass membrane protein</topology>
    </subcellularLocation>
</comment>
<keyword evidence="14 27" id="KW-0274">FAD</keyword>
<gene>
    <name evidence="27" type="primary">nqrF</name>
    <name evidence="30" type="ORF">ENN98_04800</name>
</gene>
<dbReference type="HAMAP" id="MF_00430">
    <property type="entry name" value="NqrF"/>
    <property type="match status" value="1"/>
</dbReference>
<keyword evidence="9 27" id="KW-1003">Cell membrane</keyword>
<evidence type="ECO:0000256" key="21">
    <source>
        <dbReference type="ARBA" id="ARBA00023075"/>
    </source>
</evidence>